<evidence type="ECO:0000256" key="1">
    <source>
        <dbReference type="ARBA" id="ARBA00010088"/>
    </source>
</evidence>
<name>A0A1A2NYG7_MYCSD</name>
<evidence type="ECO:0000313" key="5">
    <source>
        <dbReference type="EMBL" id="OBI28903.1"/>
    </source>
</evidence>
<dbReference type="PROSITE" id="PS51257">
    <property type="entry name" value="PROKAR_LIPOPROTEIN"/>
    <property type="match status" value="1"/>
</dbReference>
<evidence type="ECO:0000259" key="4">
    <source>
        <dbReference type="Pfam" id="PF00561"/>
    </source>
</evidence>
<dbReference type="AlphaFoldDB" id="A0A1A2NYG7"/>
<dbReference type="InterPro" id="IPR000073">
    <property type="entry name" value="AB_hydrolase_1"/>
</dbReference>
<protein>
    <submittedName>
        <fullName evidence="5">Hydrolase</fullName>
    </submittedName>
</protein>
<proteinExistence type="inferred from homology"/>
<gene>
    <name evidence="5" type="ORF">A5710_00075</name>
</gene>
<dbReference type="PANTHER" id="PTHR43248:SF29">
    <property type="entry name" value="TRIPEPTIDYL AMINOPEPTIDASE"/>
    <property type="match status" value="1"/>
</dbReference>
<dbReference type="OrthoDB" id="3252468at2"/>
<organism evidence="5 6">
    <name type="scientific">Mycolicibacter sinensis (strain JDM601)</name>
    <name type="common">Mycobacterium sinense</name>
    <dbReference type="NCBI Taxonomy" id="875328"/>
    <lineage>
        <taxon>Bacteria</taxon>
        <taxon>Bacillati</taxon>
        <taxon>Actinomycetota</taxon>
        <taxon>Actinomycetes</taxon>
        <taxon>Mycobacteriales</taxon>
        <taxon>Mycobacteriaceae</taxon>
        <taxon>Mycolicibacter</taxon>
    </lineage>
</organism>
<comment type="caution">
    <text evidence="5">The sequence shown here is derived from an EMBL/GenBank/DDBJ whole genome shotgun (WGS) entry which is preliminary data.</text>
</comment>
<dbReference type="Gene3D" id="3.40.50.1820">
    <property type="entry name" value="alpha/beta hydrolase"/>
    <property type="match status" value="1"/>
</dbReference>
<evidence type="ECO:0000256" key="3">
    <source>
        <dbReference type="ARBA" id="ARBA00022801"/>
    </source>
</evidence>
<feature type="domain" description="AB hydrolase-1" evidence="4">
    <location>
        <begin position="104"/>
        <end position="488"/>
    </location>
</feature>
<dbReference type="InterPro" id="IPR029058">
    <property type="entry name" value="AB_hydrolase_fold"/>
</dbReference>
<comment type="similarity">
    <text evidence="1">Belongs to the peptidase S33 family.</text>
</comment>
<dbReference type="PANTHER" id="PTHR43248">
    <property type="entry name" value="2-SUCCINYL-6-HYDROXY-2,4-CYCLOHEXADIENE-1-CARBOXYLATE SYNTHASE"/>
    <property type="match status" value="1"/>
</dbReference>
<accession>A0A1A2NYG7</accession>
<sequence length="513" mass="55463">MTPPTRRDRIARTALTCLAIAVVALTVGSCTRMTPGHAVLAAPRLGQPVSWDKCRFTADTNIKVPDDAQCGFIAVPVDYSKLQGDIARLAMIRFPATKDKIGSLVINPGGPGESGIETAVGLVSTLPRKVRERFDLVGFDPRGVASSRPAVWCNSDKENDRLRALNQVDYSPAGVERIENETKDYVARCLEKTGEEFLANVGTVNVARDLDAIRAGLGDEKLTYLGYSYGTRIGAAYAEAYPQNVRAMILDGAVDPNADPIEEDLRQAQAFQGAFDDFAADCAKEPECPLGTDPAKAVDVYHSLVDPLVDKRAKTKDPRGLSYSDAIVGTIMALYSPTFWTHLTDGLSDLADGRGDIMLGLADLYMRRDANGHYTNATDARVAVNCVDQPPVTDRAKVIEEDRRSRELAPFMSYGKFTGDAPLGTCAFWPVPPTTEPHTISVPDLPPTMVVSTTRDPATPYQAGVDLAKQLRGGLLTFNGTQHTVVFQGNECVDGYATRYLVDGTLPPTDAKC</sequence>
<dbReference type="GO" id="GO:0016787">
    <property type="term" value="F:hydrolase activity"/>
    <property type="evidence" value="ECO:0007669"/>
    <property type="project" value="UniProtKB-KW"/>
</dbReference>
<reference evidence="6" key="1">
    <citation type="submission" date="2016-06" db="EMBL/GenBank/DDBJ databases">
        <authorList>
            <person name="Sutton G."/>
            <person name="Brinkac L."/>
            <person name="Sanka R."/>
            <person name="Adams M."/>
            <person name="Lau E."/>
            <person name="Sam S."/>
            <person name="Sreng N."/>
            <person name="Him V."/>
            <person name="Kerleguer A."/>
            <person name="Cheng S."/>
        </authorList>
    </citation>
    <scope>NUCLEOTIDE SEQUENCE [LARGE SCALE GENOMIC DNA]</scope>
    <source>
        <strain evidence="6">E1876</strain>
    </source>
</reference>
<evidence type="ECO:0000256" key="2">
    <source>
        <dbReference type="ARBA" id="ARBA00022729"/>
    </source>
</evidence>
<dbReference type="InterPro" id="IPR051601">
    <property type="entry name" value="Serine_prot/Carboxylest_S33"/>
</dbReference>
<dbReference type="SUPFAM" id="SSF53474">
    <property type="entry name" value="alpha/beta-Hydrolases"/>
    <property type="match status" value="1"/>
</dbReference>
<dbReference type="Proteomes" id="UP000093943">
    <property type="component" value="Unassembled WGS sequence"/>
</dbReference>
<evidence type="ECO:0000313" key="6">
    <source>
        <dbReference type="Proteomes" id="UP000093943"/>
    </source>
</evidence>
<dbReference type="EMBL" id="LZKG01000096">
    <property type="protein sequence ID" value="OBI28903.1"/>
    <property type="molecule type" value="Genomic_DNA"/>
</dbReference>
<dbReference type="Pfam" id="PF00561">
    <property type="entry name" value="Abhydrolase_1"/>
    <property type="match status" value="1"/>
</dbReference>
<keyword evidence="3 5" id="KW-0378">Hydrolase</keyword>
<keyword evidence="2" id="KW-0732">Signal</keyword>
<dbReference type="RefSeq" id="WP_064920753.1">
    <property type="nucleotide sequence ID" value="NZ_LZJK01000040.1"/>
</dbReference>